<feature type="compositionally biased region" description="Acidic residues" evidence="1">
    <location>
        <begin position="462"/>
        <end position="473"/>
    </location>
</feature>
<dbReference type="OrthoDB" id="1452435at2"/>
<proteinExistence type="predicted"/>
<name>A0A0E9N181_9BACT</name>
<dbReference type="EMBL" id="BBWV01000002">
    <property type="protein sequence ID" value="GAO43787.1"/>
    <property type="molecule type" value="Genomic_DNA"/>
</dbReference>
<organism evidence="2 3">
    <name type="scientific">Flavihumibacter petaseus NBRC 106054</name>
    <dbReference type="NCBI Taxonomy" id="1220578"/>
    <lineage>
        <taxon>Bacteria</taxon>
        <taxon>Pseudomonadati</taxon>
        <taxon>Bacteroidota</taxon>
        <taxon>Chitinophagia</taxon>
        <taxon>Chitinophagales</taxon>
        <taxon>Chitinophagaceae</taxon>
        <taxon>Flavihumibacter</taxon>
    </lineage>
</organism>
<dbReference type="Pfam" id="PF05133">
    <property type="entry name" value="SPP1_portal"/>
    <property type="match status" value="1"/>
</dbReference>
<evidence type="ECO:0000313" key="2">
    <source>
        <dbReference type="EMBL" id="GAO43787.1"/>
    </source>
</evidence>
<sequence length="473" mass="52812">MTQEQLDELVSDPEKLKAQLDAEKPVKNLADILKQYEPSTHDITDQTKRPDKLVTTDAGTSTVTVARLTLNLQKKIAFYAAAFLCANPVKVDAAAADETQQGLLDVIRKTLEDNKVDYKNMQLAEMMMAETEVAELWYTEPLPPDSTVWAGTVNEKKAEFRLRMKVLANSLGDALYPVFNEFGDMIAFGRGYFVGAEGSKSEMLELYTATKIYIYQKTTNGWIELKSAANIVQKIPVIYYRQPKPEWSDVQTLIDRLEISISNHGDTNDYFGSPMVKVKGEVKGFAKKGESGKVIEMSESADADYLTWDQSPDSIKLEQTNLRSFIYDNTDTPDISFTQMSKLGTFSGFAIKLLFMSAHLKAAKKEQTFGEGVQRRLNFLKAAMAKINVTLEKGQVLSVKPKFKYFLPEDTETDVDVLVRAKEGGILSQESAVAANPLVSNPEEELERLKKERDAAAGLDEAINDDVTDPDEE</sequence>
<reference evidence="2 3" key="1">
    <citation type="submission" date="2015-04" db="EMBL/GenBank/DDBJ databases">
        <title>Whole genome shotgun sequence of Flavihumibacter petaseus NBRC 106054.</title>
        <authorList>
            <person name="Miyazawa S."/>
            <person name="Hosoyama A."/>
            <person name="Hashimoto M."/>
            <person name="Noguchi M."/>
            <person name="Tsuchikane K."/>
            <person name="Ohji S."/>
            <person name="Yamazoe A."/>
            <person name="Ichikawa N."/>
            <person name="Kimura A."/>
            <person name="Fujita N."/>
        </authorList>
    </citation>
    <scope>NUCLEOTIDE SEQUENCE [LARGE SCALE GENOMIC DNA]</scope>
    <source>
        <strain evidence="2 3">NBRC 106054</strain>
    </source>
</reference>
<dbReference type="InterPro" id="IPR021145">
    <property type="entry name" value="Portal_protein_SPP1_Gp6-like"/>
</dbReference>
<dbReference type="STRING" id="1220578.FPE01S_02_08930"/>
<comment type="caution">
    <text evidence="2">The sequence shown here is derived from an EMBL/GenBank/DDBJ whole genome shotgun (WGS) entry which is preliminary data.</text>
</comment>
<dbReference type="RefSeq" id="WP_052955804.1">
    <property type="nucleotide sequence ID" value="NZ_BBWV01000002.1"/>
</dbReference>
<feature type="region of interest" description="Disordered" evidence="1">
    <location>
        <begin position="437"/>
        <end position="473"/>
    </location>
</feature>
<gene>
    <name evidence="2" type="ORF">FPE01S_02_08930</name>
</gene>
<evidence type="ECO:0000256" key="1">
    <source>
        <dbReference type="SAM" id="MobiDB-lite"/>
    </source>
</evidence>
<keyword evidence="3" id="KW-1185">Reference proteome</keyword>
<dbReference type="AlphaFoldDB" id="A0A0E9N181"/>
<protein>
    <submittedName>
        <fullName evidence="2">Putative phage portal protein</fullName>
    </submittedName>
</protein>
<accession>A0A0E9N181</accession>
<evidence type="ECO:0000313" key="3">
    <source>
        <dbReference type="Proteomes" id="UP000033121"/>
    </source>
</evidence>
<dbReference type="Proteomes" id="UP000033121">
    <property type="component" value="Unassembled WGS sequence"/>
</dbReference>